<accession>A0A3B1AQR5</accession>
<dbReference type="InterPro" id="IPR003774">
    <property type="entry name" value="AlgH-like"/>
</dbReference>
<dbReference type="SUPFAM" id="SSF143456">
    <property type="entry name" value="VC0467-like"/>
    <property type="match status" value="1"/>
</dbReference>
<evidence type="ECO:0000313" key="1">
    <source>
        <dbReference type="EMBL" id="VAX08326.1"/>
    </source>
</evidence>
<dbReference type="PANTHER" id="PTHR30327:SF1">
    <property type="entry name" value="UPF0301 PROTEIN YQGE"/>
    <property type="match status" value="1"/>
</dbReference>
<sequence>MPTQVKGLQTILLWSLCCTLAFAAPPAPKAGLFLVATKKMSGPIFSRTVILLVKADKTGTMGVIINRPTPHSLGDVVQQLRGTNGADSIIFDGGPVAPIILHTLYRSKPPVDSSIQVFEGVYFSNSEQVLLDRIQTSPTSTRIYSGYTGWAAGQLESELKRGDWHLVAADPEVVFRSKTDGIWQELVPAGATRWVRKQQDFPSSTFNLL</sequence>
<protein>
    <submittedName>
        <fullName evidence="1">Uncharacterized protein</fullName>
    </submittedName>
</protein>
<name>A0A3B1AQR5_9ZZZZ</name>
<proteinExistence type="predicted"/>
<dbReference type="AlphaFoldDB" id="A0A3B1AQR5"/>
<dbReference type="Gene3D" id="3.40.1740.10">
    <property type="entry name" value="VC0467-like"/>
    <property type="match status" value="1"/>
</dbReference>
<reference evidence="1" key="1">
    <citation type="submission" date="2018-06" db="EMBL/GenBank/DDBJ databases">
        <authorList>
            <person name="Zhirakovskaya E."/>
        </authorList>
    </citation>
    <scope>NUCLEOTIDE SEQUENCE</scope>
</reference>
<dbReference type="EMBL" id="UOFX01000035">
    <property type="protein sequence ID" value="VAX08326.1"/>
    <property type="molecule type" value="Genomic_DNA"/>
</dbReference>
<dbReference type="PANTHER" id="PTHR30327">
    <property type="entry name" value="UNCHARACTERIZED PROTEIN YQGE"/>
    <property type="match status" value="1"/>
</dbReference>
<dbReference type="Pfam" id="PF02622">
    <property type="entry name" value="DUF179"/>
    <property type="match status" value="1"/>
</dbReference>
<organism evidence="1">
    <name type="scientific">hydrothermal vent metagenome</name>
    <dbReference type="NCBI Taxonomy" id="652676"/>
    <lineage>
        <taxon>unclassified sequences</taxon>
        <taxon>metagenomes</taxon>
        <taxon>ecological metagenomes</taxon>
    </lineage>
</organism>
<gene>
    <name evidence="1" type="ORF">MNBD_GAMMA26-534</name>
</gene>
<dbReference type="GO" id="GO:0005829">
    <property type="term" value="C:cytosol"/>
    <property type="evidence" value="ECO:0007669"/>
    <property type="project" value="TreeGrafter"/>
</dbReference>